<dbReference type="NCBIfam" id="TIGR01085">
    <property type="entry name" value="murE"/>
    <property type="match status" value="1"/>
</dbReference>
<feature type="binding site" evidence="7">
    <location>
        <position position="192"/>
    </location>
    <ligand>
        <name>UDP-N-acetyl-alpha-D-muramoyl-L-alanyl-D-glutamate</name>
        <dbReference type="ChEBI" id="CHEBI:83900"/>
    </ligand>
</feature>
<dbReference type="GO" id="GO:0000287">
    <property type="term" value="F:magnesium ion binding"/>
    <property type="evidence" value="ECO:0007669"/>
    <property type="project" value="UniProtKB-UniRule"/>
</dbReference>
<feature type="binding site" evidence="7">
    <location>
        <begin position="165"/>
        <end position="166"/>
    </location>
    <ligand>
        <name>UDP-N-acetyl-alpha-D-muramoyl-L-alanyl-D-glutamate</name>
        <dbReference type="ChEBI" id="CHEBI:83900"/>
    </ligand>
</feature>
<feature type="binding site" evidence="7">
    <location>
        <position position="473"/>
    </location>
    <ligand>
        <name>meso-2,6-diaminopimelate</name>
        <dbReference type="ChEBI" id="CHEBI:57791"/>
    </ligand>
</feature>
<feature type="binding site" evidence="7">
    <location>
        <begin position="422"/>
        <end position="425"/>
    </location>
    <ligand>
        <name>meso-2,6-diaminopimelate</name>
        <dbReference type="ChEBI" id="CHEBI:57791"/>
    </ligand>
</feature>
<feature type="short sequence motif" description="Meso-diaminopimelate recognition motif" evidence="7">
    <location>
        <begin position="422"/>
        <end position="425"/>
    </location>
</feature>
<evidence type="ECO:0000313" key="12">
    <source>
        <dbReference type="EMBL" id="SIT66813.1"/>
    </source>
</evidence>
<feature type="binding site" evidence="7">
    <location>
        <position position="198"/>
    </location>
    <ligand>
        <name>UDP-N-acetyl-alpha-D-muramoyl-L-alanyl-D-glutamate</name>
        <dbReference type="ChEBI" id="CHEBI:83900"/>
    </ligand>
</feature>
<gene>
    <name evidence="7" type="primary">murE</name>
    <name evidence="12" type="ORF">SAMN05216526_0699</name>
</gene>
<dbReference type="GO" id="GO:0009252">
    <property type="term" value="P:peptidoglycan biosynthetic process"/>
    <property type="evidence" value="ECO:0007669"/>
    <property type="project" value="UniProtKB-UniRule"/>
</dbReference>
<dbReference type="InterPro" id="IPR000713">
    <property type="entry name" value="Mur_ligase_N"/>
</dbReference>
<feature type="binding site" evidence="7">
    <location>
        <position position="398"/>
    </location>
    <ligand>
        <name>meso-2,6-diaminopimelate</name>
        <dbReference type="ChEBI" id="CHEBI:57791"/>
    </ligand>
</feature>
<comment type="caution">
    <text evidence="7">Lacks conserved residue(s) required for the propagation of feature annotation.</text>
</comment>
<feature type="domain" description="Mur ligase central" evidence="11">
    <location>
        <begin position="120"/>
        <end position="325"/>
    </location>
</feature>
<keyword evidence="13" id="KW-1185">Reference proteome</keyword>
<dbReference type="UniPathway" id="UPA00219"/>
<dbReference type="InterPro" id="IPR005761">
    <property type="entry name" value="UDP-N-AcMur-Glu-dNH2Pim_ligase"/>
</dbReference>
<dbReference type="SUPFAM" id="SSF53244">
    <property type="entry name" value="MurD-like peptide ligases, peptide-binding domain"/>
    <property type="match status" value="1"/>
</dbReference>
<keyword evidence="7" id="KW-0460">Magnesium</keyword>
<dbReference type="SUPFAM" id="SSF53623">
    <property type="entry name" value="MurD-like peptide ligases, catalytic domain"/>
    <property type="match status" value="1"/>
</dbReference>
<comment type="cofactor">
    <cofactor evidence="7">
        <name>Mg(2+)</name>
        <dbReference type="ChEBI" id="CHEBI:18420"/>
    </cofactor>
</comment>
<keyword evidence="7" id="KW-0963">Cytoplasm</keyword>
<dbReference type="RefSeq" id="WP_076754959.1">
    <property type="nucleotide sequence ID" value="NZ_CP023018.1"/>
</dbReference>
<dbReference type="InterPro" id="IPR036615">
    <property type="entry name" value="Mur_ligase_C_dom_sf"/>
</dbReference>
<dbReference type="GO" id="GO:0051301">
    <property type="term" value="P:cell division"/>
    <property type="evidence" value="ECO:0007669"/>
    <property type="project" value="UniProtKB-KW"/>
</dbReference>
<dbReference type="Pfam" id="PF08245">
    <property type="entry name" value="Mur_ligase_M"/>
    <property type="match status" value="1"/>
</dbReference>
<feature type="domain" description="Mur ligase N-terminal catalytic" evidence="9">
    <location>
        <begin position="30"/>
        <end position="108"/>
    </location>
</feature>
<dbReference type="InterPro" id="IPR004101">
    <property type="entry name" value="Mur_ligase_C"/>
</dbReference>
<evidence type="ECO:0000256" key="6">
    <source>
        <dbReference type="ARBA" id="ARBA00023316"/>
    </source>
</evidence>
<evidence type="ECO:0000259" key="11">
    <source>
        <dbReference type="Pfam" id="PF08245"/>
    </source>
</evidence>
<reference evidence="12 13" key="1">
    <citation type="submission" date="2017-01" db="EMBL/GenBank/DDBJ databases">
        <authorList>
            <person name="Mah S.A."/>
            <person name="Swanson W.J."/>
            <person name="Moy G.W."/>
            <person name="Vacquier V.D."/>
        </authorList>
    </citation>
    <scope>NUCLEOTIDE SEQUENCE [LARGE SCALE GENOMIC DNA]</scope>
    <source>
        <strain evidence="12 13">M9</strain>
    </source>
</reference>
<comment type="similarity">
    <text evidence="1 7">Belongs to the MurCDEF family. MurE subfamily.</text>
</comment>
<feature type="binding site" evidence="7">
    <location>
        <position position="37"/>
    </location>
    <ligand>
        <name>UDP-N-acetyl-alpha-D-muramoyl-L-alanyl-D-glutamate</name>
        <dbReference type="ChEBI" id="CHEBI:83900"/>
    </ligand>
</feature>
<protein>
    <recommendedName>
        <fullName evidence="7">UDP-N-acetylmuramoyl-L-alanyl-D-glutamate--2,6-diaminopimelate ligase</fullName>
        <ecNumber evidence="7">6.3.2.13</ecNumber>
    </recommendedName>
    <alternativeName>
        <fullName evidence="7">Meso-A2pm-adding enzyme</fullName>
    </alternativeName>
    <alternativeName>
        <fullName evidence="7">Meso-diaminopimelate-adding enzyme</fullName>
    </alternativeName>
    <alternativeName>
        <fullName evidence="7">UDP-MurNAc-L-Ala-D-Glu:meso-diaminopimelate ligase</fullName>
    </alternativeName>
    <alternativeName>
        <fullName evidence="7">UDP-MurNAc-tripeptide synthetase</fullName>
    </alternativeName>
    <alternativeName>
        <fullName evidence="7">UDP-N-acetylmuramyl-tripeptide synthetase</fullName>
    </alternativeName>
</protein>
<accession>A0A1R3VQB2</accession>
<evidence type="ECO:0000256" key="8">
    <source>
        <dbReference type="RuleBase" id="RU004135"/>
    </source>
</evidence>
<evidence type="ECO:0000256" key="3">
    <source>
        <dbReference type="ARBA" id="ARBA00022960"/>
    </source>
</evidence>
<comment type="function">
    <text evidence="7">Catalyzes the addition of meso-diaminopimelic acid to the nucleotide precursor UDP-N-acetylmuramoyl-L-alanyl-D-glutamate (UMAG) in the biosynthesis of bacterial cell-wall peptidoglycan.</text>
</comment>
<evidence type="ECO:0000256" key="2">
    <source>
        <dbReference type="ARBA" id="ARBA00022618"/>
    </source>
</evidence>
<organism evidence="12 13">
    <name type="scientific">Ectothiorhodosinus mongolicus</name>
    <dbReference type="NCBI Taxonomy" id="233100"/>
    <lineage>
        <taxon>Bacteria</taxon>
        <taxon>Pseudomonadati</taxon>
        <taxon>Pseudomonadota</taxon>
        <taxon>Gammaproteobacteria</taxon>
        <taxon>Chromatiales</taxon>
        <taxon>Ectothiorhodospiraceae</taxon>
        <taxon>Ectothiorhodosinus</taxon>
    </lineage>
</organism>
<dbReference type="Gene3D" id="3.40.1390.10">
    <property type="entry name" value="MurE/MurF, N-terminal domain"/>
    <property type="match status" value="1"/>
</dbReference>
<dbReference type="Pfam" id="PF01225">
    <property type="entry name" value="Mur_ligase"/>
    <property type="match status" value="1"/>
</dbReference>
<feature type="modified residue" description="N6-carboxylysine" evidence="7">
    <location>
        <position position="232"/>
    </location>
</feature>
<comment type="subcellular location">
    <subcellularLocation>
        <location evidence="7 8">Cytoplasm</location>
    </subcellularLocation>
</comment>
<dbReference type="PANTHER" id="PTHR23135">
    <property type="entry name" value="MUR LIGASE FAMILY MEMBER"/>
    <property type="match status" value="1"/>
</dbReference>
<keyword evidence="3 7" id="KW-0133">Cell shape</keyword>
<dbReference type="GO" id="GO:0071555">
    <property type="term" value="P:cell wall organization"/>
    <property type="evidence" value="ECO:0007669"/>
    <property type="project" value="UniProtKB-KW"/>
</dbReference>
<dbReference type="InterPro" id="IPR013221">
    <property type="entry name" value="Mur_ligase_cen"/>
</dbReference>
<keyword evidence="7" id="KW-0547">Nucleotide-binding</keyword>
<dbReference type="Gene3D" id="3.40.1190.10">
    <property type="entry name" value="Mur-like, catalytic domain"/>
    <property type="match status" value="1"/>
</dbReference>
<sequence>MTAVMTQRSRSLTDLLGAAVPLAKAHQVQVSGLCLDSRQIRAGELFLALSGTREHGLVHAQQALDRGAACVLFDPAGAGSMDREALGALVLPVPELASRVGLMAAAFYDHPSHAMQVVGVTGTDGKTSVSQCLAAALHSDTRPCGVVGTLGVGAYGHLSPATGMTTPDAIALQSLLAQQRAAGIHQLVMEVSSHALSQHRVNGVDFDVAIFTNLGHDHLDYHGSVDAYGQAKARLFRWPNLKLAVLNLDDAFGRQLAENLEGRLPVLGYGLQAYPGVAEQLVASDLSFTPDGLRFQVSTPWGSGELSSRLLGRFNVSNLLAVLGALLHLDVTLSDALDRIARIPTVPGRMELYPSHAQGPALIVDYAHTPQALASVLQAARVHCPGRLFCVFGCGGNRDVKKRPLMAQAAQQYADQVIVTSDNPRHEDPEAIISDILRGFARPQEVLVEVEREAAIRLAFSQAGPKDMVLIAGKGHETWQQIGDQQQPFSDRAIAAELSEVAA</sequence>
<evidence type="ECO:0000256" key="4">
    <source>
        <dbReference type="ARBA" id="ARBA00022984"/>
    </source>
</evidence>
<name>A0A1R3VQB2_9GAMM</name>
<evidence type="ECO:0000256" key="5">
    <source>
        <dbReference type="ARBA" id="ARBA00023306"/>
    </source>
</evidence>
<dbReference type="EMBL" id="FTPK01000001">
    <property type="protein sequence ID" value="SIT66813.1"/>
    <property type="molecule type" value="Genomic_DNA"/>
</dbReference>
<feature type="binding site" evidence="7">
    <location>
        <position position="477"/>
    </location>
    <ligand>
        <name>meso-2,6-diaminopimelate</name>
        <dbReference type="ChEBI" id="CHEBI:57791"/>
    </ligand>
</feature>
<dbReference type="GO" id="GO:0008765">
    <property type="term" value="F:UDP-N-acetylmuramoylalanyl-D-glutamate-2,6-diaminopimelate ligase activity"/>
    <property type="evidence" value="ECO:0007669"/>
    <property type="project" value="UniProtKB-UniRule"/>
</dbReference>
<feature type="domain" description="Mur ligase C-terminal" evidence="10">
    <location>
        <begin position="348"/>
        <end position="475"/>
    </location>
</feature>
<evidence type="ECO:0000256" key="1">
    <source>
        <dbReference type="ARBA" id="ARBA00005898"/>
    </source>
</evidence>
<dbReference type="OrthoDB" id="9800958at2"/>
<keyword evidence="7" id="KW-0067">ATP-binding</keyword>
<keyword evidence="5 7" id="KW-0131">Cell cycle</keyword>
<evidence type="ECO:0000259" key="9">
    <source>
        <dbReference type="Pfam" id="PF01225"/>
    </source>
</evidence>
<dbReference type="InterPro" id="IPR036565">
    <property type="entry name" value="Mur-like_cat_sf"/>
</dbReference>
<feature type="binding site" evidence="7">
    <location>
        <position position="200"/>
    </location>
    <ligand>
        <name>UDP-N-acetyl-alpha-D-muramoyl-L-alanyl-D-glutamate</name>
        <dbReference type="ChEBI" id="CHEBI:83900"/>
    </ligand>
</feature>
<comment type="catalytic activity">
    <reaction evidence="7">
        <text>UDP-N-acetyl-alpha-D-muramoyl-L-alanyl-D-glutamate + meso-2,6-diaminopimelate + ATP = UDP-N-acetyl-alpha-D-muramoyl-L-alanyl-gamma-D-glutamyl-meso-2,6-diaminopimelate + ADP + phosphate + H(+)</text>
        <dbReference type="Rhea" id="RHEA:23676"/>
        <dbReference type="ChEBI" id="CHEBI:15378"/>
        <dbReference type="ChEBI" id="CHEBI:30616"/>
        <dbReference type="ChEBI" id="CHEBI:43474"/>
        <dbReference type="ChEBI" id="CHEBI:57791"/>
        <dbReference type="ChEBI" id="CHEBI:83900"/>
        <dbReference type="ChEBI" id="CHEBI:83905"/>
        <dbReference type="ChEBI" id="CHEBI:456216"/>
        <dbReference type="EC" id="6.3.2.13"/>
    </reaction>
</comment>
<dbReference type="NCBIfam" id="NF001126">
    <property type="entry name" value="PRK00139.1-4"/>
    <property type="match status" value="1"/>
</dbReference>
<dbReference type="PANTHER" id="PTHR23135:SF4">
    <property type="entry name" value="UDP-N-ACETYLMURAMOYL-L-ALANYL-D-GLUTAMATE--2,6-DIAMINOPIMELATE LIGASE MURE HOMOLOG, CHLOROPLASTIC"/>
    <property type="match status" value="1"/>
</dbReference>
<keyword evidence="7 12" id="KW-0436">Ligase</keyword>
<keyword evidence="4 7" id="KW-0573">Peptidoglycan synthesis</keyword>
<feature type="binding site" evidence="7">
    <location>
        <position position="35"/>
    </location>
    <ligand>
        <name>UDP-N-acetyl-alpha-D-muramoyl-L-alanyl-D-glutamate</name>
        <dbReference type="ChEBI" id="CHEBI:83900"/>
    </ligand>
</feature>
<dbReference type="Gene3D" id="3.90.190.20">
    <property type="entry name" value="Mur ligase, C-terminal domain"/>
    <property type="match status" value="1"/>
</dbReference>
<feature type="binding site" evidence="7">
    <location>
        <begin position="122"/>
        <end position="128"/>
    </location>
    <ligand>
        <name>ATP</name>
        <dbReference type="ChEBI" id="CHEBI:30616"/>
    </ligand>
</feature>
<dbReference type="InterPro" id="IPR035911">
    <property type="entry name" value="MurE/MurF_N"/>
</dbReference>
<keyword evidence="2 7" id="KW-0132">Cell division</keyword>
<dbReference type="GO" id="GO:0005524">
    <property type="term" value="F:ATP binding"/>
    <property type="evidence" value="ECO:0007669"/>
    <property type="project" value="UniProtKB-UniRule"/>
</dbReference>
<dbReference type="EC" id="6.3.2.13" evidence="7"/>
<dbReference type="SUPFAM" id="SSF63418">
    <property type="entry name" value="MurE/MurF N-terminal domain"/>
    <property type="match status" value="1"/>
</dbReference>
<dbReference type="AlphaFoldDB" id="A0A1R3VQB2"/>
<evidence type="ECO:0000256" key="7">
    <source>
        <dbReference type="HAMAP-Rule" id="MF_00208"/>
    </source>
</evidence>
<dbReference type="Pfam" id="PF02875">
    <property type="entry name" value="Mur_ligase_C"/>
    <property type="match status" value="1"/>
</dbReference>
<dbReference type="STRING" id="233100.SAMN05216526_0699"/>
<evidence type="ECO:0000313" key="13">
    <source>
        <dbReference type="Proteomes" id="UP000223759"/>
    </source>
</evidence>
<keyword evidence="6 7" id="KW-0961">Cell wall biogenesis/degradation</keyword>
<dbReference type="HAMAP" id="MF_00208">
    <property type="entry name" value="MurE"/>
    <property type="match status" value="1"/>
</dbReference>
<comment type="PTM">
    <text evidence="7">Carboxylation is probably crucial for Mg(2+) binding and, consequently, for the gamma-phosphate positioning of ATP.</text>
</comment>
<dbReference type="Proteomes" id="UP000223759">
    <property type="component" value="Unassembled WGS sequence"/>
</dbReference>
<dbReference type="GO" id="GO:0005737">
    <property type="term" value="C:cytoplasm"/>
    <property type="evidence" value="ECO:0007669"/>
    <property type="project" value="UniProtKB-SubCell"/>
</dbReference>
<comment type="pathway">
    <text evidence="7 8">Cell wall biogenesis; peptidoglycan biosynthesis.</text>
</comment>
<dbReference type="GO" id="GO:0008360">
    <property type="term" value="P:regulation of cell shape"/>
    <property type="evidence" value="ECO:0007669"/>
    <property type="project" value="UniProtKB-KW"/>
</dbReference>
<proteinExistence type="inferred from homology"/>
<evidence type="ECO:0000259" key="10">
    <source>
        <dbReference type="Pfam" id="PF02875"/>
    </source>
</evidence>